<dbReference type="SUPFAM" id="SSF52540">
    <property type="entry name" value="P-loop containing nucleoside triphosphate hydrolases"/>
    <property type="match status" value="1"/>
</dbReference>
<dbReference type="PANTHER" id="PTHR39206">
    <property type="entry name" value="SLL8004 PROTEIN"/>
    <property type="match status" value="1"/>
</dbReference>
<dbReference type="PANTHER" id="PTHR39206:SF1">
    <property type="entry name" value="SLL8004 PROTEIN"/>
    <property type="match status" value="1"/>
</dbReference>
<keyword evidence="5" id="KW-1185">Reference proteome</keyword>
<evidence type="ECO:0000313" key="4">
    <source>
        <dbReference type="EMBL" id="AWI50028.1"/>
    </source>
</evidence>
<dbReference type="Pfam" id="PF06414">
    <property type="entry name" value="Zeta_toxin"/>
    <property type="match status" value="1"/>
</dbReference>
<feature type="domain" description="Zeta toxin" evidence="3">
    <location>
        <begin position="6"/>
        <end position="142"/>
    </location>
</feature>
<dbReference type="AlphaFoldDB" id="A0A2U8FGC4"/>
<dbReference type="EMBL" id="CP029206">
    <property type="protein sequence ID" value="AWI50028.1"/>
    <property type="molecule type" value="Genomic_DNA"/>
</dbReference>
<evidence type="ECO:0000256" key="2">
    <source>
        <dbReference type="ARBA" id="ARBA00022840"/>
    </source>
</evidence>
<dbReference type="InterPro" id="IPR027417">
    <property type="entry name" value="P-loop_NTPase"/>
</dbReference>
<reference evidence="5" key="1">
    <citation type="submission" date="2018-05" db="EMBL/GenBank/DDBJ databases">
        <title>Complete genome sequence of Actinobacillus porcitonsillarum reference strain 9953L55 (CCUG 46996).</title>
        <authorList>
            <person name="Dona V."/>
            <person name="Perreten V."/>
        </authorList>
    </citation>
    <scope>NUCLEOTIDE SEQUENCE [LARGE SCALE GENOMIC DNA]</scope>
    <source>
        <strain evidence="5">9953L55</strain>
    </source>
</reference>
<dbReference type="InterPro" id="IPR010488">
    <property type="entry name" value="Zeta_toxin_domain"/>
</dbReference>
<keyword evidence="1" id="KW-0547">Nucleotide-binding</keyword>
<protein>
    <recommendedName>
        <fullName evidence="3">Zeta toxin domain-containing protein</fullName>
    </recommendedName>
</protein>
<evidence type="ECO:0000259" key="3">
    <source>
        <dbReference type="Pfam" id="PF06414"/>
    </source>
</evidence>
<dbReference type="Gene3D" id="3.40.50.300">
    <property type="entry name" value="P-loop containing nucleotide triphosphate hydrolases"/>
    <property type="match status" value="1"/>
</dbReference>
<dbReference type="Proteomes" id="UP000244920">
    <property type="component" value="Chromosome"/>
</dbReference>
<dbReference type="RefSeq" id="WP_108922387.1">
    <property type="nucleotide sequence ID" value="NZ_CP029206.1"/>
</dbReference>
<evidence type="ECO:0000313" key="5">
    <source>
        <dbReference type="Proteomes" id="UP000244920"/>
    </source>
</evidence>
<proteinExistence type="predicted"/>
<evidence type="ECO:0000256" key="1">
    <source>
        <dbReference type="ARBA" id="ARBA00022741"/>
    </source>
</evidence>
<dbReference type="GO" id="GO:0005524">
    <property type="term" value="F:ATP binding"/>
    <property type="evidence" value="ECO:0007669"/>
    <property type="project" value="UniProtKB-KW"/>
</dbReference>
<sequence>MHNKSLAIFYCGTNGAGKSTLRSFNQDSVQIVIDSDHIAMQINPGNPRLADIEAGRKAVELFKFAIRHNISFSMESTLSGKSILQRMEVAKKNFYTRLNYVGVDDPKINIARVKARVKAGGHFIEEETIKRRYQINRENLIQAILLNDETFIYDNSSDSPKIQLVISENKTVTKLTDKLPQWCEDLVNELLILGYVK</sequence>
<accession>A0A2U8FGC4</accession>
<name>A0A2U8FGC4_9PAST</name>
<dbReference type="KEGG" id="apor:DDU33_00270"/>
<keyword evidence="2" id="KW-0067">ATP-binding</keyword>
<organism evidence="4 5">
    <name type="scientific">Actinobacillus porcitonsillarum</name>
    <dbReference type="NCBI Taxonomy" id="189834"/>
    <lineage>
        <taxon>Bacteria</taxon>
        <taxon>Pseudomonadati</taxon>
        <taxon>Pseudomonadota</taxon>
        <taxon>Gammaproteobacteria</taxon>
        <taxon>Pasteurellales</taxon>
        <taxon>Pasteurellaceae</taxon>
        <taxon>Actinobacillus</taxon>
    </lineage>
</organism>
<dbReference type="GO" id="GO:0016301">
    <property type="term" value="F:kinase activity"/>
    <property type="evidence" value="ECO:0007669"/>
    <property type="project" value="InterPro"/>
</dbReference>
<gene>
    <name evidence="4" type="ORF">DDU33_00270</name>
</gene>